<dbReference type="AlphaFoldDB" id="A0A4Z2ECJ9"/>
<proteinExistence type="predicted"/>
<feature type="region of interest" description="Disordered" evidence="1">
    <location>
        <begin position="27"/>
        <end position="48"/>
    </location>
</feature>
<protein>
    <submittedName>
        <fullName evidence="2">Uncharacterized protein</fullName>
    </submittedName>
</protein>
<organism evidence="2 3">
    <name type="scientific">Liparis tanakae</name>
    <name type="common">Tanaka's snailfish</name>
    <dbReference type="NCBI Taxonomy" id="230148"/>
    <lineage>
        <taxon>Eukaryota</taxon>
        <taxon>Metazoa</taxon>
        <taxon>Chordata</taxon>
        <taxon>Craniata</taxon>
        <taxon>Vertebrata</taxon>
        <taxon>Euteleostomi</taxon>
        <taxon>Actinopterygii</taxon>
        <taxon>Neopterygii</taxon>
        <taxon>Teleostei</taxon>
        <taxon>Neoteleostei</taxon>
        <taxon>Acanthomorphata</taxon>
        <taxon>Eupercaria</taxon>
        <taxon>Perciformes</taxon>
        <taxon>Cottioidei</taxon>
        <taxon>Cottales</taxon>
        <taxon>Liparidae</taxon>
        <taxon>Liparis</taxon>
    </lineage>
</organism>
<keyword evidence="3" id="KW-1185">Reference proteome</keyword>
<comment type="caution">
    <text evidence="2">The sequence shown here is derived from an EMBL/GenBank/DDBJ whole genome shotgun (WGS) entry which is preliminary data.</text>
</comment>
<reference evidence="2 3" key="1">
    <citation type="submission" date="2019-03" db="EMBL/GenBank/DDBJ databases">
        <title>First draft genome of Liparis tanakae, snailfish: a comprehensive survey of snailfish specific genes.</title>
        <authorList>
            <person name="Kim W."/>
            <person name="Song I."/>
            <person name="Jeong J.-H."/>
            <person name="Kim D."/>
            <person name="Kim S."/>
            <person name="Ryu S."/>
            <person name="Song J.Y."/>
            <person name="Lee S.K."/>
        </authorList>
    </citation>
    <scope>NUCLEOTIDE SEQUENCE [LARGE SCALE GENOMIC DNA]</scope>
    <source>
        <tissue evidence="2">Muscle</tissue>
    </source>
</reference>
<evidence type="ECO:0000256" key="1">
    <source>
        <dbReference type="SAM" id="MobiDB-lite"/>
    </source>
</evidence>
<evidence type="ECO:0000313" key="2">
    <source>
        <dbReference type="EMBL" id="TNN26290.1"/>
    </source>
</evidence>
<accession>A0A4Z2ECJ9</accession>
<sequence>MAGSILPQISRVEDTWRSKGGVSSRFEVANEDSGQSKGTKDWYRSRGAATMRLTNTSTSTTSGLHYTK</sequence>
<dbReference type="EMBL" id="SRLO01010539">
    <property type="protein sequence ID" value="TNN26290.1"/>
    <property type="molecule type" value="Genomic_DNA"/>
</dbReference>
<evidence type="ECO:0000313" key="3">
    <source>
        <dbReference type="Proteomes" id="UP000314294"/>
    </source>
</evidence>
<dbReference type="Proteomes" id="UP000314294">
    <property type="component" value="Unassembled WGS sequence"/>
</dbReference>
<gene>
    <name evidence="2" type="ORF">EYF80_063573</name>
</gene>
<name>A0A4Z2ECJ9_9TELE</name>